<evidence type="ECO:0000259" key="16">
    <source>
        <dbReference type="PROSITE" id="PS50902"/>
    </source>
</evidence>
<dbReference type="GO" id="GO:0050660">
    <property type="term" value="F:flavin adenine dinucleotide binding"/>
    <property type="evidence" value="ECO:0007669"/>
    <property type="project" value="UniProtKB-UniRule"/>
</dbReference>
<dbReference type="Gene3D" id="1.25.40.20">
    <property type="entry name" value="Ankyrin repeat-containing domain"/>
    <property type="match status" value="1"/>
</dbReference>
<dbReference type="SMART" id="SM00248">
    <property type="entry name" value="ANK"/>
    <property type="match status" value="4"/>
</dbReference>
<dbReference type="InterPro" id="IPR017938">
    <property type="entry name" value="Riboflavin_synthase-like_b-brl"/>
</dbReference>
<evidence type="ECO:0000256" key="4">
    <source>
        <dbReference type="ARBA" id="ARBA00022490"/>
    </source>
</evidence>
<dbReference type="FunFam" id="3.40.50.80:FF:000001">
    <property type="entry name" value="NADPH--cytochrome P450 reductase 1"/>
    <property type="match status" value="1"/>
</dbReference>
<gene>
    <name evidence="13" type="primary">NDOR1</name>
    <name evidence="18" type="ORF">AGOR_G00052030</name>
</gene>
<evidence type="ECO:0000259" key="17">
    <source>
        <dbReference type="PROSITE" id="PS51384"/>
    </source>
</evidence>
<keyword evidence="4 13" id="KW-0963">Cytoplasm</keyword>
<feature type="repeat" description="ANK" evidence="14">
    <location>
        <begin position="731"/>
        <end position="763"/>
    </location>
</feature>
<dbReference type="PROSITE" id="PS50902">
    <property type="entry name" value="FLAVODOXIN_LIKE"/>
    <property type="match status" value="1"/>
</dbReference>
<keyword evidence="6 13" id="KW-0288">FMN</keyword>
<dbReference type="GO" id="GO:0050661">
    <property type="term" value="F:NADP binding"/>
    <property type="evidence" value="ECO:0007669"/>
    <property type="project" value="UniProtKB-UniRule"/>
</dbReference>
<reference evidence="18" key="1">
    <citation type="submission" date="2021-01" db="EMBL/GenBank/DDBJ databases">
        <authorList>
            <person name="Zahm M."/>
            <person name="Roques C."/>
            <person name="Cabau C."/>
            <person name="Klopp C."/>
            <person name="Donnadieu C."/>
            <person name="Jouanno E."/>
            <person name="Lampietro C."/>
            <person name="Louis A."/>
            <person name="Herpin A."/>
            <person name="Echchiki A."/>
            <person name="Berthelot C."/>
            <person name="Parey E."/>
            <person name="Roest-Crollius H."/>
            <person name="Braasch I."/>
            <person name="Postlethwait J."/>
            <person name="Bobe J."/>
            <person name="Montfort J."/>
            <person name="Bouchez O."/>
            <person name="Begum T."/>
            <person name="Mejri S."/>
            <person name="Adams A."/>
            <person name="Chen W.-J."/>
            <person name="Guiguen Y."/>
        </authorList>
    </citation>
    <scope>NUCLEOTIDE SEQUENCE</scope>
    <source>
        <tissue evidence="18">Blood</tissue>
    </source>
</reference>
<dbReference type="InterPro" id="IPR001433">
    <property type="entry name" value="OxRdtase_FAD/NAD-bd"/>
</dbReference>
<feature type="domain" description="SOCS box" evidence="15">
    <location>
        <begin position="1000"/>
        <end position="1046"/>
    </location>
</feature>
<dbReference type="InterPro" id="IPR001496">
    <property type="entry name" value="SOCS_box"/>
</dbReference>
<dbReference type="Pfam" id="PF00258">
    <property type="entry name" value="Flavodoxin_1"/>
    <property type="match status" value="1"/>
</dbReference>
<feature type="binding site" evidence="13">
    <location>
        <position position="139"/>
    </location>
    <ligand>
        <name>FMN</name>
        <dbReference type="ChEBI" id="CHEBI:58210"/>
    </ligand>
</feature>
<dbReference type="Gene3D" id="2.40.30.10">
    <property type="entry name" value="Translation factors"/>
    <property type="match status" value="1"/>
</dbReference>
<dbReference type="SUPFAM" id="SSF52218">
    <property type="entry name" value="Flavoproteins"/>
    <property type="match status" value="1"/>
</dbReference>
<dbReference type="EMBL" id="JAERUA010000004">
    <property type="protein sequence ID" value="KAI1900643.1"/>
    <property type="molecule type" value="Genomic_DNA"/>
</dbReference>
<evidence type="ECO:0000313" key="18">
    <source>
        <dbReference type="EMBL" id="KAI1900643.1"/>
    </source>
</evidence>
<comment type="pathway">
    <text evidence="3">Protein modification; protein ubiquitination.</text>
</comment>
<dbReference type="GO" id="GO:0005829">
    <property type="term" value="C:cytosol"/>
    <property type="evidence" value="ECO:0007669"/>
    <property type="project" value="UniProtKB-ARBA"/>
</dbReference>
<dbReference type="PROSITE" id="PS50225">
    <property type="entry name" value="SOCS"/>
    <property type="match status" value="1"/>
</dbReference>
<dbReference type="GO" id="GO:0016651">
    <property type="term" value="F:oxidoreductase activity, acting on NAD(P)H"/>
    <property type="evidence" value="ECO:0007669"/>
    <property type="project" value="UniProtKB-UniRule"/>
</dbReference>
<dbReference type="GO" id="GO:0016226">
    <property type="term" value="P:iron-sulfur cluster assembly"/>
    <property type="evidence" value="ECO:0007669"/>
    <property type="project" value="UniProtKB-UniRule"/>
</dbReference>
<comment type="cofactor">
    <cofactor evidence="2 13">
        <name>FAD</name>
        <dbReference type="ChEBI" id="CHEBI:57692"/>
    </cofactor>
</comment>
<evidence type="ECO:0000256" key="5">
    <source>
        <dbReference type="ARBA" id="ARBA00022630"/>
    </source>
</evidence>
<keyword evidence="19" id="KW-1185">Reference proteome</keyword>
<dbReference type="SUPFAM" id="SSF48403">
    <property type="entry name" value="Ankyrin repeat"/>
    <property type="match status" value="1"/>
</dbReference>
<dbReference type="InterPro" id="IPR029039">
    <property type="entry name" value="Flavoprotein-like_sf"/>
</dbReference>
<comment type="similarity">
    <text evidence="13">In the C-terminal section; belongs to the flavoprotein pyridine nucleotide cytochrome reductase family.</text>
</comment>
<dbReference type="EC" id="1.18.1.-" evidence="13"/>
<dbReference type="Gene3D" id="3.40.50.80">
    <property type="entry name" value="Nucleotide-binding domain of ferredoxin-NADP reductase (FNR) module"/>
    <property type="match status" value="1"/>
</dbReference>
<dbReference type="PRINTS" id="PR00371">
    <property type="entry name" value="FPNCR"/>
</dbReference>
<evidence type="ECO:0000256" key="8">
    <source>
        <dbReference type="ARBA" id="ARBA00022857"/>
    </source>
</evidence>
<comment type="catalytic activity">
    <reaction evidence="10">
        <text>2 oxidized [2Fe-2S]-[protein] + NADPH = 2 reduced [2Fe-2S]-[protein] + NADP(+) + H(+)</text>
        <dbReference type="Rhea" id="RHEA:67716"/>
        <dbReference type="Rhea" id="RHEA-COMP:17327"/>
        <dbReference type="Rhea" id="RHEA-COMP:17328"/>
        <dbReference type="ChEBI" id="CHEBI:15378"/>
        <dbReference type="ChEBI" id="CHEBI:33737"/>
        <dbReference type="ChEBI" id="CHEBI:33738"/>
        <dbReference type="ChEBI" id="CHEBI:57783"/>
        <dbReference type="ChEBI" id="CHEBI:58349"/>
    </reaction>
    <physiologicalReaction direction="left-to-right" evidence="10">
        <dbReference type="Rhea" id="RHEA:67717"/>
    </physiologicalReaction>
</comment>
<keyword evidence="9 13" id="KW-0560">Oxidoreductase</keyword>
<keyword evidence="7 13" id="KW-0274">FAD</keyword>
<dbReference type="InterPro" id="IPR039261">
    <property type="entry name" value="FNR_nucleotide-bd"/>
</dbReference>
<comment type="caution">
    <text evidence="18">The sequence shown here is derived from an EMBL/GenBank/DDBJ whole genome shotgun (WGS) entry which is preliminary data.</text>
</comment>
<feature type="binding site" evidence="13">
    <location>
        <begin position="422"/>
        <end position="425"/>
    </location>
    <ligand>
        <name>FAD</name>
        <dbReference type="ChEBI" id="CHEBI:57692"/>
    </ligand>
</feature>
<feature type="domain" description="FAD-binding FR-type" evidence="17">
    <location>
        <begin position="213"/>
        <end position="452"/>
    </location>
</feature>
<dbReference type="Gene3D" id="3.40.50.360">
    <property type="match status" value="1"/>
</dbReference>
<dbReference type="FunFam" id="1.20.990.10:FF:000008">
    <property type="entry name" value="NADPH-dependent diflavin oxidoreductase 1"/>
    <property type="match status" value="1"/>
</dbReference>
<evidence type="ECO:0000256" key="12">
    <source>
        <dbReference type="ARBA" id="ARBA00063044"/>
    </source>
</evidence>
<keyword evidence="14" id="KW-0040">ANK repeat</keyword>
<evidence type="ECO:0000256" key="6">
    <source>
        <dbReference type="ARBA" id="ARBA00022643"/>
    </source>
</evidence>
<dbReference type="HAMAP" id="MF_03178">
    <property type="entry name" value="NDOR1"/>
    <property type="match status" value="1"/>
</dbReference>
<dbReference type="InterPro" id="IPR008254">
    <property type="entry name" value="Flavodoxin/NO_synth"/>
</dbReference>
<dbReference type="InterPro" id="IPR003097">
    <property type="entry name" value="CysJ-like_FAD-binding"/>
</dbReference>
<dbReference type="Pfam" id="PF12796">
    <property type="entry name" value="Ank_2"/>
    <property type="match status" value="1"/>
</dbReference>
<dbReference type="FunFam" id="3.40.50.360:FF:000015">
    <property type="entry name" value="NADPH-dependent diflavin oxidoreductase 1"/>
    <property type="match status" value="1"/>
</dbReference>
<feature type="binding site" evidence="13">
    <location>
        <position position="466"/>
    </location>
    <ligand>
        <name>NADP(+)</name>
        <dbReference type="ChEBI" id="CHEBI:58349"/>
    </ligand>
</feature>
<protein>
    <recommendedName>
        <fullName evidence="13">NADPH-dependent diflavin oxidoreductase 1</fullName>
        <ecNumber evidence="13">1.18.1.-</ecNumber>
    </recommendedName>
    <alternativeName>
        <fullName evidence="13">NADPH-dependent FMN and FAD-containing oxidoreductase</fullName>
    </alternativeName>
</protein>
<comment type="similarity">
    <text evidence="13">Belongs to the NADPH-dependent diflavin oxidoreductase NDOR1 family.</text>
</comment>
<dbReference type="GO" id="GO:0048471">
    <property type="term" value="C:perinuclear region of cytoplasm"/>
    <property type="evidence" value="ECO:0007669"/>
    <property type="project" value="UniProtKB-SubCell"/>
</dbReference>
<dbReference type="PANTHER" id="PTHR19384">
    <property type="entry name" value="NITRIC OXIDE SYNTHASE-RELATED"/>
    <property type="match status" value="1"/>
</dbReference>
<dbReference type="Pfam" id="PF00175">
    <property type="entry name" value="NAD_binding_1"/>
    <property type="match status" value="1"/>
</dbReference>
<dbReference type="InterPro" id="IPR036036">
    <property type="entry name" value="SOCS_box-like_dom_sf"/>
</dbReference>
<dbReference type="InterPro" id="IPR036770">
    <property type="entry name" value="Ankyrin_rpt-contain_sf"/>
</dbReference>
<dbReference type="InterPro" id="IPR017927">
    <property type="entry name" value="FAD-bd_FR_type"/>
</dbReference>
<dbReference type="AlphaFoldDB" id="A0A8T3DU50"/>
<feature type="binding site" evidence="13">
    <location>
        <begin position="527"/>
        <end position="531"/>
    </location>
    <ligand>
        <name>NADP(+)</name>
        <dbReference type="ChEBI" id="CHEBI:58349"/>
    </ligand>
</feature>
<comment type="caution">
    <text evidence="13">Lacks conserved residue(s) required for the propagation of feature annotation.</text>
</comment>
<dbReference type="PROSITE" id="PS50088">
    <property type="entry name" value="ANK_REPEAT"/>
    <property type="match status" value="2"/>
</dbReference>
<dbReference type="OrthoDB" id="1856718at2759"/>
<dbReference type="InterPro" id="IPR028879">
    <property type="entry name" value="NDOR1"/>
</dbReference>
<dbReference type="PANTHER" id="PTHR19384:SF10">
    <property type="entry name" value="NADPH-DEPENDENT DIFLAVIN OXIDOREDUCTASE 1"/>
    <property type="match status" value="1"/>
</dbReference>
<comment type="function">
    <text evidence="11">NADPH-dependent reductase which is a central component of the cytosolic iron-sulfur (Fe-S) protein assembly (CIA) machinery. Transfers electrons from NADPH via its FAD and FMN prosthetic groups to the [2Fe-2S] cluster of CIAPIN1, another key component of the CIA machinery. In turn, this reduced cluster provides electrons for assembly of cytosolic iron-sulfur cluster proteins. It can also reduce the [2Fe-2S] cluster of CISD1 and activate this protein implicated in Fe/S cluster repair. In vitro can fully activate methionine synthase/MTR in the presence of soluble cytochrome b5/CYB5A.</text>
</comment>
<evidence type="ECO:0000256" key="2">
    <source>
        <dbReference type="ARBA" id="ARBA00001974"/>
    </source>
</evidence>
<dbReference type="SUPFAM" id="SSF158235">
    <property type="entry name" value="SOCS box-like"/>
    <property type="match status" value="1"/>
</dbReference>
<feature type="domain" description="Flavodoxin-like" evidence="16">
    <location>
        <begin position="15"/>
        <end position="157"/>
    </location>
</feature>
<evidence type="ECO:0000256" key="9">
    <source>
        <dbReference type="ARBA" id="ARBA00023002"/>
    </source>
</evidence>
<evidence type="ECO:0000256" key="1">
    <source>
        <dbReference type="ARBA" id="ARBA00001917"/>
    </source>
</evidence>
<evidence type="ECO:0000256" key="14">
    <source>
        <dbReference type="PROSITE-ProRule" id="PRU00023"/>
    </source>
</evidence>
<dbReference type="Pfam" id="PF00667">
    <property type="entry name" value="FAD_binding_1"/>
    <property type="match status" value="1"/>
</dbReference>
<feature type="binding site" evidence="13">
    <location>
        <begin position="388"/>
        <end position="391"/>
    </location>
    <ligand>
        <name>FAD</name>
        <dbReference type="ChEBI" id="CHEBI:57692"/>
    </ligand>
</feature>
<dbReference type="GO" id="GO:0010181">
    <property type="term" value="F:FMN binding"/>
    <property type="evidence" value="ECO:0007669"/>
    <property type="project" value="UniProtKB-UniRule"/>
</dbReference>
<dbReference type="InterPro" id="IPR002110">
    <property type="entry name" value="Ankyrin_rpt"/>
</dbReference>
<evidence type="ECO:0000256" key="3">
    <source>
        <dbReference type="ARBA" id="ARBA00004906"/>
    </source>
</evidence>
<dbReference type="Proteomes" id="UP000829720">
    <property type="component" value="Unassembled WGS sequence"/>
</dbReference>
<dbReference type="Pfam" id="PF13637">
    <property type="entry name" value="Ank_4"/>
    <property type="match status" value="1"/>
</dbReference>
<comment type="similarity">
    <text evidence="13">In the N-terminal section; belongs to the flavodoxin family.</text>
</comment>
<evidence type="ECO:0000256" key="7">
    <source>
        <dbReference type="ARBA" id="ARBA00022827"/>
    </source>
</evidence>
<proteinExistence type="inferred from homology"/>
<evidence type="ECO:0000256" key="13">
    <source>
        <dbReference type="HAMAP-Rule" id="MF_03178"/>
    </source>
</evidence>
<dbReference type="SUPFAM" id="SSF63380">
    <property type="entry name" value="Riboflavin synthase domain-like"/>
    <property type="match status" value="1"/>
</dbReference>
<dbReference type="Pfam" id="PF07525">
    <property type="entry name" value="SOCS_box"/>
    <property type="match status" value="1"/>
</dbReference>
<dbReference type="InterPro" id="IPR001094">
    <property type="entry name" value="Flavdoxin-like"/>
</dbReference>
<dbReference type="GO" id="GO:0035556">
    <property type="term" value="P:intracellular signal transduction"/>
    <property type="evidence" value="ECO:0007669"/>
    <property type="project" value="InterPro"/>
</dbReference>
<dbReference type="PROSITE" id="PS51384">
    <property type="entry name" value="FAD_FR"/>
    <property type="match status" value="1"/>
</dbReference>
<dbReference type="InterPro" id="IPR037327">
    <property type="entry name" value="ASB6_SOCS"/>
</dbReference>
<dbReference type="PROSITE" id="PS50297">
    <property type="entry name" value="ANK_REP_REGION"/>
    <property type="match status" value="2"/>
</dbReference>
<keyword evidence="8 13" id="KW-0521">NADP</keyword>
<dbReference type="Gene3D" id="1.20.990.10">
    <property type="entry name" value="NADPH-cytochrome p450 Reductase, Chain A, domain 3"/>
    <property type="match status" value="1"/>
</dbReference>
<dbReference type="SMART" id="SM00969">
    <property type="entry name" value="SOCS_box"/>
    <property type="match status" value="1"/>
</dbReference>
<evidence type="ECO:0000259" key="15">
    <source>
        <dbReference type="PROSITE" id="PS50225"/>
    </source>
</evidence>
<dbReference type="CDD" id="cd03725">
    <property type="entry name" value="SOCS_ASB6"/>
    <property type="match status" value="1"/>
</dbReference>
<accession>A0A8T3DU50</accession>
<sequence length="1068" mass="119112">MESFFPKLPLAKASIHLEAGFQKCHLHPCWSCMAAKRRWLKVMVEALDSYNVVNLITESLVVFVCATTGQGDPPDNMKKFWRFLFRKSLPAGSLCRLDCAVLGLGDSSYPKFNFVAKKLHKRLLQLGATALLPVGLADDQHDLGPDGVIDPWLKTFWERAVALYPPAEGLNPLSEDDLLPPRYVVHFLDDVTENPAPQSEAMETERPKSTSQAQPFMARMVSNQRVTSASHFQDVRLIEFDIMGSDIEFSAGDVVMMRPRNCSEDVEQFCKLLRLEPSRQFTLGPAEGETVPARLPQPCTLGYLVESFLDIASVPRRSFFELLACFATNDLEKEKLREFSSAKGQEDLYSYCNRPRRTALEVLADFPHTTAELTVDYLLDLFPEIQPRSFSIASSPLAHPNRIQILLAVVQYKTTLLKPRKGLCSTWLASLDPTQGEVCVPLWVKKGTLKFPSDPDSAVIMVGPGTGVAPFRSALQQRIAQGKMGNVLFFGCRSETKDFYCRLEWEEMKQAGKLTLFTAFSQDQENKIYVQHRVKEQAALLWNLITQHNAHFYIAGNAKQMPTAVCDALKGVFQSEGGLSASQAEEMFDAMERTGRVQKDFYYDKYDPEVHSLFLLAEQVGGIEFGAERKSMPFLHGFRRIVYEYQPLVDAVLCVVGLEDDASAQGRSSNTESEGAICQSLVELLDKESQSAVFEEGISYALFKVAERGLVHVAEILLHYGADLNFEDPVSYYNPLHIAVLRNRPEMVQTLMHHGADIDKRDRIHESSPLDLASEELERLPCLRMLLQLGADINARDKNGKTALLHALASSDGLTVNNTANIQLLLEKGADVRAATDEGETALSSLAFLVKEALEGNAEDACEIGNFCLAATQLLLTHGADPSHCEVGGTEGEPSLTQTCLEYFDLLFPLAVLLLQSGAAFLCSCQGAPCWTGPGLISCRLRAALRETRDPVEVREVLAKAEFLLELAQVSYPALSMASRLDLSVPEEDPHSQAVLDFHRRVKEQEARPPHLRCLCRAFIRQSLQPWPLDSKVKALPLPDRMKEYLLPELAYKPKPGQDSFKPHRPLR</sequence>
<comment type="cofactor">
    <cofactor evidence="1 13">
        <name>FMN</name>
        <dbReference type="ChEBI" id="CHEBI:58210"/>
    </cofactor>
</comment>
<dbReference type="GO" id="GO:0160246">
    <property type="term" value="F:NADPH-iron-sulfur [2Fe-2S] protein oxidoreductase activity"/>
    <property type="evidence" value="ECO:0007669"/>
    <property type="project" value="InterPro"/>
</dbReference>
<feature type="binding site" evidence="13">
    <location>
        <position position="356"/>
    </location>
    <ligand>
        <name>FAD</name>
        <dbReference type="ChEBI" id="CHEBI:57692"/>
    </ligand>
</feature>
<keyword evidence="5 13" id="KW-0285">Flavoprotein</keyword>
<evidence type="ECO:0000313" key="19">
    <source>
        <dbReference type="Proteomes" id="UP000829720"/>
    </source>
</evidence>
<comment type="subcellular location">
    <subcellularLocation>
        <location evidence="13">Cytoplasm</location>
        <location evidence="13">Perinuclear region</location>
    </subcellularLocation>
    <text evidence="13">Concentrated in perinuclear structure.</text>
</comment>
<comment type="subunit">
    <text evidence="12">Interacts with CIAPIN1; as part of the cytosolic iron-sulfur (Fe-S) protein assembly (CIA) machinery. Interacts with DCPS.</text>
</comment>
<organism evidence="18 19">
    <name type="scientific">Albula goreensis</name>
    <dbReference type="NCBI Taxonomy" id="1534307"/>
    <lineage>
        <taxon>Eukaryota</taxon>
        <taxon>Metazoa</taxon>
        <taxon>Chordata</taxon>
        <taxon>Craniata</taxon>
        <taxon>Vertebrata</taxon>
        <taxon>Euteleostomi</taxon>
        <taxon>Actinopterygii</taxon>
        <taxon>Neopterygii</taxon>
        <taxon>Teleostei</taxon>
        <taxon>Albuliformes</taxon>
        <taxon>Albulidae</taxon>
        <taxon>Albula</taxon>
    </lineage>
</organism>
<feature type="repeat" description="ANK" evidence="14">
    <location>
        <begin position="765"/>
        <end position="798"/>
    </location>
</feature>
<evidence type="ECO:0000256" key="11">
    <source>
        <dbReference type="ARBA" id="ARBA00059862"/>
    </source>
</evidence>
<dbReference type="PRINTS" id="PR00369">
    <property type="entry name" value="FLAVODOXIN"/>
</dbReference>
<dbReference type="SUPFAM" id="SSF52343">
    <property type="entry name" value="Ferredoxin reductase-like, C-terminal NADP-linked domain"/>
    <property type="match status" value="1"/>
</dbReference>
<feature type="binding site" evidence="13">
    <location>
        <begin position="66"/>
        <end position="69"/>
    </location>
    <ligand>
        <name>FMN</name>
        <dbReference type="ChEBI" id="CHEBI:58210"/>
    </ligand>
</feature>
<dbReference type="InterPro" id="IPR023173">
    <property type="entry name" value="NADPH_Cyt_P450_Rdtase_alpha"/>
</dbReference>
<dbReference type="GO" id="GO:0005634">
    <property type="term" value="C:nucleus"/>
    <property type="evidence" value="ECO:0007669"/>
    <property type="project" value="UniProtKB-ARBA"/>
</dbReference>
<evidence type="ECO:0000256" key="10">
    <source>
        <dbReference type="ARBA" id="ARBA00052174"/>
    </source>
</evidence>
<feature type="binding site" evidence="13">
    <location>
        <begin position="104"/>
        <end position="113"/>
    </location>
    <ligand>
        <name>FMN</name>
        <dbReference type="ChEBI" id="CHEBI:58210"/>
    </ligand>
</feature>
<name>A0A8T3DU50_9TELE</name>
<dbReference type="Gene3D" id="1.10.750.20">
    <property type="entry name" value="SOCS box"/>
    <property type="match status" value="1"/>
</dbReference>
<dbReference type="InterPro" id="IPR001709">
    <property type="entry name" value="Flavoprot_Pyr_Nucl_cyt_Rdtase"/>
</dbReference>